<evidence type="ECO:0000259" key="2">
    <source>
        <dbReference type="PROSITE" id="PS50157"/>
    </source>
</evidence>
<dbReference type="InterPro" id="IPR052797">
    <property type="entry name" value="RegFact_GeneExpr_CellDeath"/>
</dbReference>
<dbReference type="SUPFAM" id="SSF57667">
    <property type="entry name" value="beta-beta-alpha zinc fingers"/>
    <property type="match status" value="1"/>
</dbReference>
<evidence type="ECO:0000256" key="1">
    <source>
        <dbReference type="PROSITE-ProRule" id="PRU00042"/>
    </source>
</evidence>
<dbReference type="PANTHER" id="PTHR33936:SF24">
    <property type="entry name" value="C2H2-TYPE DOMAIN-CONTAINING PROTEIN"/>
    <property type="match status" value="1"/>
</dbReference>
<protein>
    <recommendedName>
        <fullName evidence="2">C2H2-type domain-containing protein</fullName>
    </recommendedName>
</protein>
<organism evidence="3 4">
    <name type="scientific">Tetranychus urticae</name>
    <name type="common">Two-spotted spider mite</name>
    <dbReference type="NCBI Taxonomy" id="32264"/>
    <lineage>
        <taxon>Eukaryota</taxon>
        <taxon>Metazoa</taxon>
        <taxon>Ecdysozoa</taxon>
        <taxon>Arthropoda</taxon>
        <taxon>Chelicerata</taxon>
        <taxon>Arachnida</taxon>
        <taxon>Acari</taxon>
        <taxon>Acariformes</taxon>
        <taxon>Trombidiformes</taxon>
        <taxon>Prostigmata</taxon>
        <taxon>Eleutherengona</taxon>
        <taxon>Raphignathae</taxon>
        <taxon>Tetranychoidea</taxon>
        <taxon>Tetranychidae</taxon>
        <taxon>Tetranychus</taxon>
    </lineage>
</organism>
<dbReference type="KEGG" id="tut:107371903"/>
<dbReference type="HOGENOM" id="CLU_065226_0_0_1"/>
<accession>T1K126</accession>
<dbReference type="Gene3D" id="3.30.160.60">
    <property type="entry name" value="Classic Zinc Finger"/>
    <property type="match status" value="1"/>
</dbReference>
<dbReference type="AlphaFoldDB" id="T1K126"/>
<dbReference type="GO" id="GO:0008270">
    <property type="term" value="F:zinc ion binding"/>
    <property type="evidence" value="ECO:0007669"/>
    <property type="project" value="UniProtKB-KW"/>
</dbReference>
<dbReference type="PROSITE" id="PS00028">
    <property type="entry name" value="ZINC_FINGER_C2H2_1"/>
    <property type="match status" value="2"/>
</dbReference>
<evidence type="ECO:0000313" key="3">
    <source>
        <dbReference type="EnsemblMetazoa" id="tetur03g09971.1"/>
    </source>
</evidence>
<feature type="domain" description="C2H2-type" evidence="2">
    <location>
        <begin position="5"/>
        <end position="28"/>
    </location>
</feature>
<reference evidence="3" key="2">
    <citation type="submission" date="2015-06" db="UniProtKB">
        <authorList>
            <consortium name="EnsemblMetazoa"/>
        </authorList>
    </citation>
    <scope>IDENTIFICATION</scope>
</reference>
<dbReference type="OMA" id="THVGHER"/>
<evidence type="ECO:0000313" key="4">
    <source>
        <dbReference type="Proteomes" id="UP000015104"/>
    </source>
</evidence>
<keyword evidence="1" id="KW-0862">Zinc</keyword>
<dbReference type="EMBL" id="CAEY01001109">
    <property type="status" value="NOT_ANNOTATED_CDS"/>
    <property type="molecule type" value="Genomic_DNA"/>
</dbReference>
<reference evidence="4" key="1">
    <citation type="submission" date="2011-08" db="EMBL/GenBank/DDBJ databases">
        <authorList>
            <person name="Rombauts S."/>
        </authorList>
    </citation>
    <scope>NUCLEOTIDE SEQUENCE</scope>
    <source>
        <strain evidence="4">London</strain>
    </source>
</reference>
<keyword evidence="4" id="KW-1185">Reference proteome</keyword>
<dbReference type="InterPro" id="IPR013087">
    <property type="entry name" value="Znf_C2H2_type"/>
</dbReference>
<dbReference type="eggNOG" id="ENOG502QVXX">
    <property type="taxonomic scope" value="Eukaryota"/>
</dbReference>
<dbReference type="PROSITE" id="PS50157">
    <property type="entry name" value="ZINC_FINGER_C2H2_2"/>
    <property type="match status" value="1"/>
</dbReference>
<dbReference type="OrthoDB" id="6509935at2759"/>
<keyword evidence="1" id="KW-0479">Metal-binding</keyword>
<proteinExistence type="predicted"/>
<dbReference type="PANTHER" id="PTHR33936">
    <property type="entry name" value="PROTEIN CBG17840"/>
    <property type="match status" value="1"/>
</dbReference>
<dbReference type="InterPro" id="IPR036236">
    <property type="entry name" value="Znf_C2H2_sf"/>
</dbReference>
<keyword evidence="1" id="KW-0863">Zinc-finger</keyword>
<dbReference type="EnsemblMetazoa" id="tetur03g09971.1">
    <property type="protein sequence ID" value="tetur03g09971.1"/>
    <property type="gene ID" value="tetur03g09971"/>
</dbReference>
<dbReference type="Pfam" id="PF00096">
    <property type="entry name" value="zf-C2H2"/>
    <property type="match status" value="1"/>
</dbReference>
<sequence>MDKNFTCDKCDRTFVNISNLNRHKKSIHDIIPDTGFQCIICDESVRDNQTYINHLHDEHQINIEQKSTVCESFEAFLEWKRQIENEDSSSFISLRGPRKNLNIVTYYYVCSRSGKYESKAQQRQGRVQGSKKIGGRCPAHVTAKKNNVTGIIEVNYSITHVGHDCDLKFLNLPERDREEIAAELASQVPKSVVLFNVRASLESRLQRKHLITSKDLQNIEASYNLLGQVKRASNDLLSVEMWMEQFKDLPDNPILIYEKDDKPFMLGIMNETQQFMFEKYGRNILSIIIKNVY</sequence>
<dbReference type="SMART" id="SM00355">
    <property type="entry name" value="ZnF_C2H2"/>
    <property type="match status" value="2"/>
</dbReference>
<dbReference type="Proteomes" id="UP000015104">
    <property type="component" value="Unassembled WGS sequence"/>
</dbReference>
<name>T1K126_TETUR</name>
<gene>
    <name evidence="3" type="primary">107371903</name>
</gene>